<dbReference type="AlphaFoldDB" id="A0A0B2VKC8"/>
<comment type="caution">
    <text evidence="2">The sequence shown here is derived from an EMBL/GenBank/DDBJ whole genome shotgun (WGS) entry which is preliminary data.</text>
</comment>
<evidence type="ECO:0000313" key="2">
    <source>
        <dbReference type="EMBL" id="KHN81480.1"/>
    </source>
</evidence>
<keyword evidence="3" id="KW-1185">Reference proteome</keyword>
<feature type="compositionally biased region" description="Polar residues" evidence="1">
    <location>
        <begin position="69"/>
        <end position="94"/>
    </location>
</feature>
<gene>
    <name evidence="2" type="ORF">Tcan_18039</name>
</gene>
<dbReference type="OrthoDB" id="6355676at2759"/>
<accession>A0A0B2VKC8</accession>
<reference evidence="2 3" key="1">
    <citation type="submission" date="2014-11" db="EMBL/GenBank/DDBJ databases">
        <title>Genetic blueprint of the zoonotic pathogen Toxocara canis.</title>
        <authorList>
            <person name="Zhu X.-Q."/>
            <person name="Korhonen P.K."/>
            <person name="Cai H."/>
            <person name="Young N.D."/>
            <person name="Nejsum P."/>
            <person name="von Samson-Himmelstjerna G."/>
            <person name="Boag P.R."/>
            <person name="Tan P."/>
            <person name="Li Q."/>
            <person name="Min J."/>
            <person name="Yang Y."/>
            <person name="Wang X."/>
            <person name="Fang X."/>
            <person name="Hall R.S."/>
            <person name="Hofmann A."/>
            <person name="Sternberg P.W."/>
            <person name="Jex A.R."/>
            <person name="Gasser R.B."/>
        </authorList>
    </citation>
    <scope>NUCLEOTIDE SEQUENCE [LARGE SCALE GENOMIC DNA]</scope>
    <source>
        <strain evidence="2">PN_DK_2014</strain>
    </source>
</reference>
<evidence type="ECO:0000313" key="3">
    <source>
        <dbReference type="Proteomes" id="UP000031036"/>
    </source>
</evidence>
<organism evidence="2 3">
    <name type="scientific">Toxocara canis</name>
    <name type="common">Canine roundworm</name>
    <dbReference type="NCBI Taxonomy" id="6265"/>
    <lineage>
        <taxon>Eukaryota</taxon>
        <taxon>Metazoa</taxon>
        <taxon>Ecdysozoa</taxon>
        <taxon>Nematoda</taxon>
        <taxon>Chromadorea</taxon>
        <taxon>Rhabditida</taxon>
        <taxon>Spirurina</taxon>
        <taxon>Ascaridomorpha</taxon>
        <taxon>Ascaridoidea</taxon>
        <taxon>Toxocaridae</taxon>
        <taxon>Toxocara</taxon>
    </lineage>
</organism>
<sequence>MQGHLRAVSCKAISEPRNAKTSQHCAMQGDFTVVKGNAISGPCHSGTSQNREMRNDLGVSKLSLMASPCSPSENDDAQSSAPPSTTKANASTQQESEKTCKVGMKKEWILLERSRRSKKRRLTSIPNTTDDINKMLEEIGEGDVMVTKNALRPSACQCKCTCGFYPPDTSLTALVEPSNDQQSPQLTTANFNGILDTALTTSLASQPTERMTCLTEAEKITDARGYEWPWVDWSALRPSSIVSPSGNGAFSPMIQHFSPQSSSSFLNAGNPSQSPFMNVVSGTAFSEYETPSCSGGASMGVSNRILQQTTSAAIPTIQPNNVLVTLNQYSRIIDSTNRGSSVSIASTECLRINE</sequence>
<dbReference type="Proteomes" id="UP000031036">
    <property type="component" value="Unassembled WGS sequence"/>
</dbReference>
<evidence type="ECO:0000256" key="1">
    <source>
        <dbReference type="SAM" id="MobiDB-lite"/>
    </source>
</evidence>
<proteinExistence type="predicted"/>
<dbReference type="EMBL" id="JPKZ01001512">
    <property type="protein sequence ID" value="KHN81480.1"/>
    <property type="molecule type" value="Genomic_DNA"/>
</dbReference>
<name>A0A0B2VKC8_TOXCA</name>
<dbReference type="STRING" id="6265.A0A0B2VKC8"/>
<protein>
    <submittedName>
        <fullName evidence="2">Uncharacterized protein</fullName>
    </submittedName>
</protein>
<feature type="region of interest" description="Disordered" evidence="1">
    <location>
        <begin position="64"/>
        <end position="98"/>
    </location>
</feature>